<evidence type="ECO:0000256" key="1">
    <source>
        <dbReference type="ARBA" id="ARBA00023236"/>
    </source>
</evidence>
<feature type="domain" description="ATPase AAA-type core" evidence="2">
    <location>
        <begin position="25"/>
        <end position="300"/>
    </location>
</feature>
<keyword evidence="4" id="KW-1185">Reference proteome</keyword>
<dbReference type="PANTHER" id="PTHR32182">
    <property type="entry name" value="DNA REPLICATION AND REPAIR PROTEIN RECF"/>
    <property type="match status" value="1"/>
</dbReference>
<evidence type="ECO:0000259" key="2">
    <source>
        <dbReference type="Pfam" id="PF13304"/>
    </source>
</evidence>
<dbReference type="GO" id="GO:0016887">
    <property type="term" value="F:ATP hydrolysis activity"/>
    <property type="evidence" value="ECO:0007669"/>
    <property type="project" value="InterPro"/>
</dbReference>
<evidence type="ECO:0000313" key="4">
    <source>
        <dbReference type="Proteomes" id="UP000316628"/>
    </source>
</evidence>
<keyword evidence="1" id="KW-0742">SOS response</keyword>
<dbReference type="Pfam" id="PF13304">
    <property type="entry name" value="AAA_21"/>
    <property type="match status" value="1"/>
</dbReference>
<dbReference type="PANTHER" id="PTHR32182:SF22">
    <property type="entry name" value="ATP-DEPENDENT ENDONUCLEASE, OLD FAMILY-RELATED"/>
    <property type="match status" value="1"/>
</dbReference>
<dbReference type="GO" id="GO:0006302">
    <property type="term" value="P:double-strand break repair"/>
    <property type="evidence" value="ECO:0007669"/>
    <property type="project" value="TreeGrafter"/>
</dbReference>
<dbReference type="CDD" id="cd00267">
    <property type="entry name" value="ABC_ATPase"/>
    <property type="match status" value="1"/>
</dbReference>
<gene>
    <name evidence="3" type="ORF">FHX81_6152</name>
</gene>
<dbReference type="GO" id="GO:0005524">
    <property type="term" value="F:ATP binding"/>
    <property type="evidence" value="ECO:0007669"/>
    <property type="project" value="InterPro"/>
</dbReference>
<dbReference type="InterPro" id="IPR027417">
    <property type="entry name" value="P-loop_NTPase"/>
</dbReference>
<organism evidence="3 4">
    <name type="scientific">Saccharothrix saharensis</name>
    <dbReference type="NCBI Taxonomy" id="571190"/>
    <lineage>
        <taxon>Bacteria</taxon>
        <taxon>Bacillati</taxon>
        <taxon>Actinomycetota</taxon>
        <taxon>Actinomycetes</taxon>
        <taxon>Pseudonocardiales</taxon>
        <taxon>Pseudonocardiaceae</taxon>
        <taxon>Saccharothrix</taxon>
    </lineage>
</organism>
<dbReference type="Gene3D" id="3.40.50.300">
    <property type="entry name" value="P-loop containing nucleotide triphosphate hydrolases"/>
    <property type="match status" value="2"/>
</dbReference>
<dbReference type="OrthoDB" id="3237462at2"/>
<dbReference type="AlphaFoldDB" id="A0A543JLP6"/>
<dbReference type="GO" id="GO:0009432">
    <property type="term" value="P:SOS response"/>
    <property type="evidence" value="ECO:0007669"/>
    <property type="project" value="UniProtKB-KW"/>
</dbReference>
<dbReference type="InterPro" id="IPR003959">
    <property type="entry name" value="ATPase_AAA_core"/>
</dbReference>
<name>A0A543JLP6_9PSEU</name>
<comment type="caution">
    <text evidence="3">The sequence shown here is derived from an EMBL/GenBank/DDBJ whole genome shotgun (WGS) entry which is preliminary data.</text>
</comment>
<proteinExistence type="predicted"/>
<reference evidence="3 4" key="1">
    <citation type="submission" date="2019-06" db="EMBL/GenBank/DDBJ databases">
        <title>Sequencing the genomes of 1000 actinobacteria strains.</title>
        <authorList>
            <person name="Klenk H.-P."/>
        </authorList>
    </citation>
    <scope>NUCLEOTIDE SEQUENCE [LARGE SCALE GENOMIC DNA]</scope>
    <source>
        <strain evidence="3 4">DSM 45456</strain>
    </source>
</reference>
<dbReference type="Proteomes" id="UP000316628">
    <property type="component" value="Unassembled WGS sequence"/>
</dbReference>
<dbReference type="EMBL" id="VFPP01000001">
    <property type="protein sequence ID" value="TQM83725.1"/>
    <property type="molecule type" value="Genomic_DNA"/>
</dbReference>
<sequence length="582" mass="67005">MISRLRLVHYKGFNDFTLSLKGSSVIVGPNNAGKTTIIGAVRLCAYLINQAHSRKPDVLVFDETRDRKIPGFTLALPESQFTQENIRHEFRETETRLELEFTNRAKLFAVWPVEDDAYFYLEQLEGMPVRDKNAARQHFGSIGVVPTISPVEHREVVLTYKHVKENYNTRLVSRHFRNQIYHLRDREPDKYPDFVAFALENTPEIERCALNLSTTSGEPELDFFYRETSTHTEKEIYWAGDGLQIWLQVLFHIWRQPDASVLVLDEPDVFLHPDLQRRLVRVLEDVNSQVILATHAPEVLAEWSRESVVIVDRTKGKSRRVNDDRAFAKLNDALGSGFNLRLAKTLRSRVALFVEGTDMKILRNVAKTVGAHRFSKEKGLAVVPMEGYSKRGMSSAFGWLNESFLNNAVDVFVVLDRDYRSDQAVEQANAELKAFDVRVHAWKRKELESYFLEASTIARMTGLDLDTIESLLDECVQETKTDVLSRYLSERYHEEKGPKQHLVSTNQKYLPEFDTLWANQQWRRHAAPPKAVISALNEKLQEIGKKPVSARGISYAMRRDEVPAEMRDLILNVEQLLHTSHL</sequence>
<keyword evidence="1" id="KW-0227">DNA damage</keyword>
<accession>A0A543JLP6</accession>
<dbReference type="GO" id="GO:0000731">
    <property type="term" value="P:DNA synthesis involved in DNA repair"/>
    <property type="evidence" value="ECO:0007669"/>
    <property type="project" value="TreeGrafter"/>
</dbReference>
<dbReference type="RefSeq" id="WP_141981690.1">
    <property type="nucleotide sequence ID" value="NZ_VFPP01000001.1"/>
</dbReference>
<evidence type="ECO:0000313" key="3">
    <source>
        <dbReference type="EMBL" id="TQM83725.1"/>
    </source>
</evidence>
<dbReference type="SUPFAM" id="SSF52540">
    <property type="entry name" value="P-loop containing nucleoside triphosphate hydrolases"/>
    <property type="match status" value="1"/>
</dbReference>
<protein>
    <submittedName>
        <fullName evidence="3">Putative AbiEii toxin of type IV toxin-antitoxin system</fullName>
    </submittedName>
</protein>